<dbReference type="InterPro" id="IPR046335">
    <property type="entry name" value="LacI/GalR-like_sensor"/>
</dbReference>
<dbReference type="InterPro" id="IPR000843">
    <property type="entry name" value="HTH_LacI"/>
</dbReference>
<proteinExistence type="predicted"/>
<dbReference type="Gene3D" id="1.10.260.40">
    <property type="entry name" value="lambda repressor-like DNA-binding domains"/>
    <property type="match status" value="1"/>
</dbReference>
<evidence type="ECO:0000256" key="1">
    <source>
        <dbReference type="ARBA" id="ARBA00023015"/>
    </source>
</evidence>
<reference evidence="5" key="1">
    <citation type="submission" date="2022-11" db="EMBL/GenBank/DDBJ databases">
        <title>Nonomuraea corallina sp. nov., a new species of the genus Nonomuraea isolated from sea side sediment in Thai sea.</title>
        <authorList>
            <person name="Ngamcharungchit C."/>
            <person name="Matsumoto A."/>
            <person name="Suriyachadkun C."/>
            <person name="Panbangred W."/>
            <person name="Inahashi Y."/>
            <person name="Intra B."/>
        </authorList>
    </citation>
    <scope>NUCLEOTIDE SEQUENCE</scope>
    <source>
        <strain evidence="5">MCN248</strain>
    </source>
</reference>
<keyword evidence="6" id="KW-1185">Reference proteome</keyword>
<name>A0ABT4SMI1_9ACTN</name>
<accession>A0ABT4SMI1</accession>
<organism evidence="5 6">
    <name type="scientific">Nonomuraea corallina</name>
    <dbReference type="NCBI Taxonomy" id="2989783"/>
    <lineage>
        <taxon>Bacteria</taxon>
        <taxon>Bacillati</taxon>
        <taxon>Actinomycetota</taxon>
        <taxon>Actinomycetes</taxon>
        <taxon>Streptosporangiales</taxon>
        <taxon>Streptosporangiaceae</taxon>
        <taxon>Nonomuraea</taxon>
    </lineage>
</organism>
<sequence length="337" mass="35420">MRRNGLADTRPRRPTLETVAARAKVSRATVSRVVNGDAAVSPEVRESVLRAVKELGYVPNAAARSLATRRTDTVALVLSIPRQDDALTAAVVQYVTSVLEGAGKRIILMLADTSESHRRIAGHVEARLADGVVLLPTDGADPLAERLARTDAPLVLLGRPAINSLVPYVDADNAGGAAAATEHLLRQGRRRIGLICGPTHLVAVQDRMAGHRDALQRAGLLPHVSLADDTAGSGAAALARLLADERRLDAVLATSDHLAIGALRGAAEAGRRVPDDLAVVGFGDIEAAAYTTPALTTVRTSPTEQAMAVARLMLSRLEGRHTTPVVLPARLVTRSSA</sequence>
<dbReference type="SUPFAM" id="SSF53822">
    <property type="entry name" value="Periplasmic binding protein-like I"/>
    <property type="match status" value="1"/>
</dbReference>
<dbReference type="PANTHER" id="PTHR30146">
    <property type="entry name" value="LACI-RELATED TRANSCRIPTIONAL REPRESSOR"/>
    <property type="match status" value="1"/>
</dbReference>
<dbReference type="Gene3D" id="3.40.50.2300">
    <property type="match status" value="2"/>
</dbReference>
<feature type="domain" description="HTH lacI-type" evidence="4">
    <location>
        <begin position="14"/>
        <end position="68"/>
    </location>
</feature>
<evidence type="ECO:0000256" key="2">
    <source>
        <dbReference type="ARBA" id="ARBA00023125"/>
    </source>
</evidence>
<dbReference type="InterPro" id="IPR010982">
    <property type="entry name" value="Lambda_DNA-bd_dom_sf"/>
</dbReference>
<dbReference type="GO" id="GO:0003677">
    <property type="term" value="F:DNA binding"/>
    <property type="evidence" value="ECO:0007669"/>
    <property type="project" value="UniProtKB-KW"/>
</dbReference>
<dbReference type="PROSITE" id="PS50932">
    <property type="entry name" value="HTH_LACI_2"/>
    <property type="match status" value="1"/>
</dbReference>
<dbReference type="InterPro" id="IPR028082">
    <property type="entry name" value="Peripla_BP_I"/>
</dbReference>
<gene>
    <name evidence="5" type="ORF">OUY22_33685</name>
</gene>
<dbReference type="CDD" id="cd01392">
    <property type="entry name" value="HTH_LacI"/>
    <property type="match status" value="1"/>
</dbReference>
<evidence type="ECO:0000313" key="5">
    <source>
        <dbReference type="EMBL" id="MDA0638384.1"/>
    </source>
</evidence>
<dbReference type="CDD" id="cd06267">
    <property type="entry name" value="PBP1_LacI_sugar_binding-like"/>
    <property type="match status" value="1"/>
</dbReference>
<dbReference type="Pfam" id="PF00356">
    <property type="entry name" value="LacI"/>
    <property type="match status" value="1"/>
</dbReference>
<protein>
    <submittedName>
        <fullName evidence="5">LacI family DNA-binding transcriptional regulator</fullName>
    </submittedName>
</protein>
<dbReference type="SUPFAM" id="SSF47413">
    <property type="entry name" value="lambda repressor-like DNA-binding domains"/>
    <property type="match status" value="1"/>
</dbReference>
<evidence type="ECO:0000259" key="4">
    <source>
        <dbReference type="PROSITE" id="PS50932"/>
    </source>
</evidence>
<dbReference type="Proteomes" id="UP001144036">
    <property type="component" value="Unassembled WGS sequence"/>
</dbReference>
<dbReference type="Pfam" id="PF13377">
    <property type="entry name" value="Peripla_BP_3"/>
    <property type="match status" value="1"/>
</dbReference>
<dbReference type="EMBL" id="JAPNNL010000230">
    <property type="protein sequence ID" value="MDA0638384.1"/>
    <property type="molecule type" value="Genomic_DNA"/>
</dbReference>
<keyword evidence="1" id="KW-0805">Transcription regulation</keyword>
<dbReference type="SMART" id="SM00354">
    <property type="entry name" value="HTH_LACI"/>
    <property type="match status" value="1"/>
</dbReference>
<evidence type="ECO:0000256" key="3">
    <source>
        <dbReference type="ARBA" id="ARBA00023163"/>
    </source>
</evidence>
<keyword evidence="2 5" id="KW-0238">DNA-binding</keyword>
<comment type="caution">
    <text evidence="5">The sequence shown here is derived from an EMBL/GenBank/DDBJ whole genome shotgun (WGS) entry which is preliminary data.</text>
</comment>
<keyword evidence="3" id="KW-0804">Transcription</keyword>
<evidence type="ECO:0000313" key="6">
    <source>
        <dbReference type="Proteomes" id="UP001144036"/>
    </source>
</evidence>
<dbReference type="PANTHER" id="PTHR30146:SF109">
    <property type="entry name" value="HTH-TYPE TRANSCRIPTIONAL REGULATOR GALS"/>
    <property type="match status" value="1"/>
</dbReference>